<comment type="catalytic activity">
    <reaction evidence="3">
        <text>L-glutaminyl-[protein] + H2O = L-glutamyl-[protein] + NH4(+)</text>
        <dbReference type="Rhea" id="RHEA:16441"/>
        <dbReference type="Rhea" id="RHEA-COMP:10207"/>
        <dbReference type="Rhea" id="RHEA-COMP:10208"/>
        <dbReference type="ChEBI" id="CHEBI:15377"/>
        <dbReference type="ChEBI" id="CHEBI:28938"/>
        <dbReference type="ChEBI" id="CHEBI:29973"/>
        <dbReference type="ChEBI" id="CHEBI:30011"/>
        <dbReference type="EC" id="3.5.1.44"/>
    </reaction>
</comment>
<dbReference type="RefSeq" id="WP_057979513.1">
    <property type="nucleotide sequence ID" value="NZ_LKHP01000018.1"/>
</dbReference>
<evidence type="ECO:0000256" key="2">
    <source>
        <dbReference type="ARBA" id="ARBA00022801"/>
    </source>
</evidence>
<dbReference type="EMBL" id="LKHP01000018">
    <property type="protein sequence ID" value="KRQ86000.1"/>
    <property type="molecule type" value="Genomic_DNA"/>
</dbReference>
<accession>A0A0R3JRA3</accession>
<dbReference type="STRING" id="908809.ABG79_02228"/>
<organism evidence="4 5">
    <name type="scientific">Caloramator mitchellensis</name>
    <dbReference type="NCBI Taxonomy" id="908809"/>
    <lineage>
        <taxon>Bacteria</taxon>
        <taxon>Bacillati</taxon>
        <taxon>Bacillota</taxon>
        <taxon>Clostridia</taxon>
        <taxon>Eubacteriales</taxon>
        <taxon>Clostridiaceae</taxon>
        <taxon>Caloramator</taxon>
    </lineage>
</organism>
<dbReference type="PATRIC" id="fig|908809.3.peg.2216"/>
<gene>
    <name evidence="3 4" type="primary">cheD</name>
    <name evidence="4" type="ORF">ABG79_02228</name>
</gene>
<dbReference type="GO" id="GO:0050568">
    <property type="term" value="F:protein-glutamine glutaminase activity"/>
    <property type="evidence" value="ECO:0007669"/>
    <property type="project" value="UniProtKB-UniRule"/>
</dbReference>
<dbReference type="InterPro" id="IPR011324">
    <property type="entry name" value="Cytotoxic_necrot_fac-like_cat"/>
</dbReference>
<dbReference type="NCBIfam" id="NF010015">
    <property type="entry name" value="PRK13490.1"/>
    <property type="match status" value="1"/>
</dbReference>
<dbReference type="PANTHER" id="PTHR35147">
    <property type="entry name" value="CHEMORECEPTOR GLUTAMINE DEAMIDASE CHED-RELATED"/>
    <property type="match status" value="1"/>
</dbReference>
<dbReference type="Pfam" id="PF03975">
    <property type="entry name" value="CheD"/>
    <property type="match status" value="1"/>
</dbReference>
<dbReference type="InterPro" id="IPR038592">
    <property type="entry name" value="CheD-like_sf"/>
</dbReference>
<dbReference type="GO" id="GO:0006935">
    <property type="term" value="P:chemotaxis"/>
    <property type="evidence" value="ECO:0007669"/>
    <property type="project" value="UniProtKB-UniRule"/>
</dbReference>
<dbReference type="Proteomes" id="UP000052015">
    <property type="component" value="Unassembled WGS sequence"/>
</dbReference>
<evidence type="ECO:0000313" key="5">
    <source>
        <dbReference type="Proteomes" id="UP000052015"/>
    </source>
</evidence>
<comment type="caution">
    <text evidence="4">The sequence shown here is derived from an EMBL/GenBank/DDBJ whole genome shotgun (WGS) entry which is preliminary data.</text>
</comment>
<reference evidence="4 5" key="1">
    <citation type="submission" date="2015-09" db="EMBL/GenBank/DDBJ databases">
        <title>Draft genome sequence of a Caloramator mitchellensis, a moderate thermophile from the Great Artesian Basin of Australia.</title>
        <authorList>
            <person name="Patel B.K."/>
        </authorList>
    </citation>
    <scope>NUCLEOTIDE SEQUENCE [LARGE SCALE GENOMIC DNA]</scope>
    <source>
        <strain evidence="4 5">VF08</strain>
    </source>
</reference>
<proteinExistence type="inferred from homology"/>
<keyword evidence="1 3" id="KW-0145">Chemotaxis</keyword>
<dbReference type="HAMAP" id="MF_01440">
    <property type="entry name" value="CheD"/>
    <property type="match status" value="1"/>
</dbReference>
<comment type="function">
    <text evidence="3">Probably deamidates glutamine residues to glutamate on methyl-accepting chemotaxis receptors (MCPs), playing an important role in chemotaxis.</text>
</comment>
<dbReference type="InterPro" id="IPR005659">
    <property type="entry name" value="Chemorcpt_Glu_NH3ase_CheD"/>
</dbReference>
<keyword evidence="5" id="KW-1185">Reference proteome</keyword>
<dbReference type="PANTHER" id="PTHR35147:SF1">
    <property type="entry name" value="CHEMORECEPTOR GLUTAMINE DEAMIDASE CHED-RELATED"/>
    <property type="match status" value="1"/>
</dbReference>
<keyword evidence="4" id="KW-0675">Receptor</keyword>
<protein>
    <recommendedName>
        <fullName evidence="3">Probable chemoreceptor glutamine deamidase CheD</fullName>
        <ecNumber evidence="3">3.5.1.44</ecNumber>
    </recommendedName>
</protein>
<evidence type="ECO:0000256" key="1">
    <source>
        <dbReference type="ARBA" id="ARBA00022500"/>
    </source>
</evidence>
<name>A0A0R3JRA3_CALMK</name>
<dbReference type="EC" id="3.5.1.44" evidence="3"/>
<dbReference type="AlphaFoldDB" id="A0A0R3JRA3"/>
<dbReference type="SUPFAM" id="SSF64438">
    <property type="entry name" value="CNF1/YfiH-like putative cysteine hydrolases"/>
    <property type="match status" value="1"/>
</dbReference>
<comment type="similarity">
    <text evidence="3">Belongs to the CheD family.</text>
</comment>
<evidence type="ECO:0000256" key="3">
    <source>
        <dbReference type="HAMAP-Rule" id="MF_01440"/>
    </source>
</evidence>
<keyword evidence="2 3" id="KW-0378">Hydrolase</keyword>
<dbReference type="Gene3D" id="3.30.1330.200">
    <property type="match status" value="1"/>
</dbReference>
<evidence type="ECO:0000313" key="4">
    <source>
        <dbReference type="EMBL" id="KRQ86000.1"/>
    </source>
</evidence>
<sequence>MELNEIKVGIGDLNVAFPPTKLITIGLGSCIGIALYDQYNKIAGLAHIMLPESNKFTNNSNPMKFADLAIPMLVEKMVNSGAKINYIKAKIAGGASMFAFADKSASMDIGNRNAEAVKQALQKLKIPIIAEDLGGNFGRTMILESDSGKVFIKTVGKGIKEL</sequence>
<dbReference type="OrthoDB" id="9807202at2"/>
<dbReference type="CDD" id="cd16352">
    <property type="entry name" value="CheD"/>
    <property type="match status" value="1"/>
</dbReference>